<evidence type="ECO:0000256" key="1">
    <source>
        <dbReference type="ARBA" id="ARBA00022670"/>
    </source>
</evidence>
<sequence>MKKRGLMRGILIRDAQINHVEIKISFSSQDTTFSYTVKLGNNRRMRVIRKGTVKLYLHGVFYSISNMYRIPELTNNLLRIGHLQEKGLHVLFTDGACNVYHPQRGKMVESTISANWMIILLDEASSKYIEARCLQINNTDQSTICHYLYVHLSYKGLRTLKYKNMVKGLPQIVALSATSDGCLNGKQHQTPICKRDLGSPITPASSSQKRIDRGGEFDSAEFNDFCKQHGVKRQLSTTYTPLKNGAAERKNCIILEEPNLKKNVKYATEVLNQFGIQNYNPVSNPIVPGQKIRLDEDDIKVDANNTSR</sequence>
<dbReference type="InParanoid" id="A0A3Q7EV08"/>
<dbReference type="SUPFAM" id="SSF53098">
    <property type="entry name" value="Ribonuclease H-like"/>
    <property type="match status" value="1"/>
</dbReference>
<proteinExistence type="predicted"/>
<reference evidence="3" key="1">
    <citation type="journal article" date="2012" name="Nature">
        <title>The tomato genome sequence provides insights into fleshy fruit evolution.</title>
        <authorList>
            <consortium name="Tomato Genome Consortium"/>
        </authorList>
    </citation>
    <scope>NUCLEOTIDE SEQUENCE [LARGE SCALE GENOMIC DNA]</scope>
    <source>
        <strain evidence="3">cv. Heinz 1706</strain>
    </source>
</reference>
<dbReference type="InterPro" id="IPR054722">
    <property type="entry name" value="PolX-like_BBD"/>
</dbReference>
<dbReference type="GO" id="GO:0006508">
    <property type="term" value="P:proteolysis"/>
    <property type="evidence" value="ECO:0007669"/>
    <property type="project" value="UniProtKB-KW"/>
</dbReference>
<accession>A0A3Q7EV08</accession>
<keyword evidence="1" id="KW-0378">Hydrolase</keyword>
<dbReference type="OMA" id="QSTICHY"/>
<keyword evidence="1" id="KW-0645">Protease</keyword>
<dbReference type="InterPro" id="IPR001584">
    <property type="entry name" value="Integrase_cat-core"/>
</dbReference>
<dbReference type="InterPro" id="IPR039537">
    <property type="entry name" value="Retrotran_Ty1/copia-like"/>
</dbReference>
<dbReference type="GO" id="GO:0003676">
    <property type="term" value="F:nucleic acid binding"/>
    <property type="evidence" value="ECO:0007669"/>
    <property type="project" value="InterPro"/>
</dbReference>
<dbReference type="Gene3D" id="3.30.420.10">
    <property type="entry name" value="Ribonuclease H-like superfamily/Ribonuclease H"/>
    <property type="match status" value="1"/>
</dbReference>
<feature type="domain" description="Integrase catalytic" evidence="2">
    <location>
        <begin position="212"/>
        <end position="257"/>
    </location>
</feature>
<reference evidence="3" key="2">
    <citation type="submission" date="2019-01" db="UniProtKB">
        <authorList>
            <consortium name="EnsemblPlants"/>
        </authorList>
    </citation>
    <scope>IDENTIFICATION</scope>
    <source>
        <strain evidence="3">cv. Heinz 1706</strain>
    </source>
</reference>
<organism evidence="3">
    <name type="scientific">Solanum lycopersicum</name>
    <name type="common">Tomato</name>
    <name type="synonym">Lycopersicon esculentum</name>
    <dbReference type="NCBI Taxonomy" id="4081"/>
    <lineage>
        <taxon>Eukaryota</taxon>
        <taxon>Viridiplantae</taxon>
        <taxon>Streptophyta</taxon>
        <taxon>Embryophyta</taxon>
        <taxon>Tracheophyta</taxon>
        <taxon>Spermatophyta</taxon>
        <taxon>Magnoliopsida</taxon>
        <taxon>eudicotyledons</taxon>
        <taxon>Gunneridae</taxon>
        <taxon>Pentapetalae</taxon>
        <taxon>asterids</taxon>
        <taxon>lamiids</taxon>
        <taxon>Solanales</taxon>
        <taxon>Solanaceae</taxon>
        <taxon>Solanoideae</taxon>
        <taxon>Solaneae</taxon>
        <taxon>Solanum</taxon>
        <taxon>Solanum subgen. Lycopersicon</taxon>
    </lineage>
</organism>
<protein>
    <recommendedName>
        <fullName evidence="2">Integrase catalytic domain-containing protein</fullName>
    </recommendedName>
</protein>
<evidence type="ECO:0000259" key="2">
    <source>
        <dbReference type="PROSITE" id="PS50994"/>
    </source>
</evidence>
<dbReference type="Gramene" id="Solyc01g016684.1.1">
    <property type="protein sequence ID" value="Solyc01g016684.1.1"/>
    <property type="gene ID" value="Solyc01g016684.1"/>
</dbReference>
<name>A0A3Q7EV08_SOLLC</name>
<dbReference type="Proteomes" id="UP000004994">
    <property type="component" value="Chromosome 1"/>
</dbReference>
<dbReference type="InterPro" id="IPR012337">
    <property type="entry name" value="RNaseH-like_sf"/>
</dbReference>
<dbReference type="PANTHER" id="PTHR42648">
    <property type="entry name" value="TRANSPOSASE, PUTATIVE-RELATED"/>
    <property type="match status" value="1"/>
</dbReference>
<keyword evidence="4" id="KW-1185">Reference proteome</keyword>
<evidence type="ECO:0000313" key="4">
    <source>
        <dbReference type="Proteomes" id="UP000004994"/>
    </source>
</evidence>
<dbReference type="AlphaFoldDB" id="A0A3Q7EV08"/>
<evidence type="ECO:0000313" key="3">
    <source>
        <dbReference type="EnsemblPlants" id="Solyc01g016684.1.1"/>
    </source>
</evidence>
<dbReference type="Pfam" id="PF22936">
    <property type="entry name" value="Pol_BBD"/>
    <property type="match status" value="1"/>
</dbReference>
<dbReference type="GO" id="GO:0008233">
    <property type="term" value="F:peptidase activity"/>
    <property type="evidence" value="ECO:0007669"/>
    <property type="project" value="UniProtKB-KW"/>
</dbReference>
<dbReference type="InterPro" id="IPR036397">
    <property type="entry name" value="RNaseH_sf"/>
</dbReference>
<dbReference type="GO" id="GO:0015074">
    <property type="term" value="P:DNA integration"/>
    <property type="evidence" value="ECO:0007669"/>
    <property type="project" value="InterPro"/>
</dbReference>
<dbReference type="EnsemblPlants" id="Solyc01g016684.1.1">
    <property type="protein sequence ID" value="Solyc01g016684.1.1"/>
    <property type="gene ID" value="Solyc01g016684.1"/>
</dbReference>
<dbReference type="PANTHER" id="PTHR42648:SF18">
    <property type="entry name" value="RETROTRANSPOSON, UNCLASSIFIED-LIKE PROTEIN"/>
    <property type="match status" value="1"/>
</dbReference>
<dbReference type="PROSITE" id="PS50994">
    <property type="entry name" value="INTEGRASE"/>
    <property type="match status" value="1"/>
</dbReference>